<dbReference type="PANTHER" id="PTHR13847:SF287">
    <property type="entry name" value="FAD-DEPENDENT OXIDOREDUCTASE DOMAIN-CONTAINING PROTEIN 1"/>
    <property type="match status" value="1"/>
</dbReference>
<evidence type="ECO:0000259" key="2">
    <source>
        <dbReference type="Pfam" id="PF01266"/>
    </source>
</evidence>
<organism evidence="3 4">
    <name type="scientific">Corynebacterium testudinoris</name>
    <dbReference type="NCBI Taxonomy" id="136857"/>
    <lineage>
        <taxon>Bacteria</taxon>
        <taxon>Bacillati</taxon>
        <taxon>Actinomycetota</taxon>
        <taxon>Actinomycetes</taxon>
        <taxon>Mycobacteriales</taxon>
        <taxon>Corynebacteriaceae</taxon>
        <taxon>Corynebacterium</taxon>
    </lineage>
</organism>
<evidence type="ECO:0000313" key="4">
    <source>
        <dbReference type="Proteomes" id="UP000035540"/>
    </source>
</evidence>
<accession>A0A0G3H4E0</accession>
<dbReference type="InterPro" id="IPR006076">
    <property type="entry name" value="FAD-dep_OxRdtase"/>
</dbReference>
<dbReference type="GO" id="GO:0005737">
    <property type="term" value="C:cytoplasm"/>
    <property type="evidence" value="ECO:0007669"/>
    <property type="project" value="TreeGrafter"/>
</dbReference>
<name>A0A0G3H4E0_9CORY</name>
<dbReference type="GO" id="GO:0008115">
    <property type="term" value="F:sarcosine oxidase activity"/>
    <property type="evidence" value="ECO:0007669"/>
    <property type="project" value="UniProtKB-EC"/>
</dbReference>
<dbReference type="EMBL" id="CP011545">
    <property type="protein sequence ID" value="AKK08264.1"/>
    <property type="molecule type" value="Genomic_DNA"/>
</dbReference>
<dbReference type="Gene3D" id="3.50.50.60">
    <property type="entry name" value="FAD/NAD(P)-binding domain"/>
    <property type="match status" value="1"/>
</dbReference>
<feature type="domain" description="FAD dependent oxidoreductase" evidence="2">
    <location>
        <begin position="17"/>
        <end position="361"/>
    </location>
</feature>
<proteinExistence type="predicted"/>
<dbReference type="InterPro" id="IPR036188">
    <property type="entry name" value="FAD/NAD-bd_sf"/>
</dbReference>
<reference evidence="3 4" key="1">
    <citation type="journal article" date="2015" name="Genome Announc.">
        <title>Complete Genome Sequence of the Type Strain Corynebacterium testudinoris DSM 44614, Recovered from Necrotic Lesions in the Mouth of a Tortoise.</title>
        <authorList>
            <person name="Ruckert C."/>
            <person name="Kriete M."/>
            <person name="Jaenicke S."/>
            <person name="Winkler A."/>
            <person name="Tauch A."/>
        </authorList>
    </citation>
    <scope>NUCLEOTIDE SEQUENCE [LARGE SCALE GENOMIC DNA]</scope>
    <source>
        <strain evidence="3 4">DSM 44614</strain>
    </source>
</reference>
<dbReference type="PATRIC" id="fig|136857.5.peg.806"/>
<dbReference type="KEGG" id="cted:CTEST_04075"/>
<dbReference type="Pfam" id="PF01266">
    <property type="entry name" value="DAO"/>
    <property type="match status" value="1"/>
</dbReference>
<dbReference type="Gene3D" id="3.30.9.10">
    <property type="entry name" value="D-Amino Acid Oxidase, subunit A, domain 2"/>
    <property type="match status" value="1"/>
</dbReference>
<evidence type="ECO:0000256" key="1">
    <source>
        <dbReference type="ARBA" id="ARBA00023002"/>
    </source>
</evidence>
<gene>
    <name evidence="3" type="ORF">CTEST_04075</name>
</gene>
<dbReference type="STRING" id="136857.CTEST_04075"/>
<dbReference type="SUPFAM" id="SSF51905">
    <property type="entry name" value="FAD/NAD(P)-binding domain"/>
    <property type="match status" value="1"/>
</dbReference>
<keyword evidence="4" id="KW-1185">Reference proteome</keyword>
<keyword evidence="1 3" id="KW-0560">Oxidoreductase</keyword>
<evidence type="ECO:0000313" key="3">
    <source>
        <dbReference type="EMBL" id="AKK08264.1"/>
    </source>
</evidence>
<dbReference type="PANTHER" id="PTHR13847">
    <property type="entry name" value="SARCOSINE DEHYDROGENASE-RELATED"/>
    <property type="match status" value="1"/>
</dbReference>
<dbReference type="AlphaFoldDB" id="A0A0G3H4E0"/>
<dbReference type="Proteomes" id="UP000035540">
    <property type="component" value="Chromosome"/>
</dbReference>
<sequence>MVPLDLTYTARQPDTADVVIIGGGVMGMSTAWQLAARGITNIVVIEQSTLGSGSSAKPLGGIRANFSDPSNVLLGKRSLEAYYRFEDDFGVDIELSRVGYLFLARTGAELEQLESSAVTQANLGIETHVVSPGEAAKINPFLNANALTGASFTPNDGHAAPAKVVEGYTRACLALGVTILDRTQVLDVQRTGDSVDAVITNRGQIRTSSVICAAGAWSAAIGEMVGVDLPVEPVRRMIGLTRQQPTPYPQIPFTLDLSTTMYFHNFYNGLLLGISHLEKSAFCREYSYEWLKEFDAAASICAPSLENPDLEAGWSGYYENTPDHNALIGEASDLPGFFYITGFSGHGFLQAPAAGELVTDLYEGKSSFMDPKPFSADRFNCADSGLREVNII</sequence>
<dbReference type="EC" id="1.5.3.1" evidence="3"/>
<protein>
    <submittedName>
        <fullName evidence="3">Glycine/D-amino acid oxidase, deaminating</fullName>
        <ecNumber evidence="3">1.5.3.1</ecNumber>
    </submittedName>
</protein>
<reference evidence="4" key="2">
    <citation type="submission" date="2015-05" db="EMBL/GenBank/DDBJ databases">
        <title>Complete genome sequence of Corynebacterium testudinoris DSM 44614, recovered from necrotic lesions in the mouth of a tortoise.</title>
        <authorList>
            <person name="Ruckert C."/>
            <person name="Albersmeier A."/>
            <person name="Winkler A."/>
            <person name="Tauch A."/>
        </authorList>
    </citation>
    <scope>NUCLEOTIDE SEQUENCE [LARGE SCALE GENOMIC DNA]</scope>
    <source>
        <strain evidence="4">DSM 44614</strain>
    </source>
</reference>